<protein>
    <submittedName>
        <fullName evidence="1">Gp326</fullName>
    </submittedName>
</protein>
<dbReference type="Proteomes" id="UP000009273">
    <property type="component" value="Segment"/>
</dbReference>
<keyword evidence="2" id="KW-1185">Reference proteome</keyword>
<dbReference type="GeneID" id="18563541"/>
<proteinExistence type="predicted"/>
<name>G3MA67_9CAUD</name>
<dbReference type="EMBL" id="JN638751">
    <property type="protein sequence ID" value="AEO93585.1"/>
    <property type="molecule type" value="Genomic_DNA"/>
</dbReference>
<reference evidence="1 2" key="1">
    <citation type="submission" date="2011-09" db="EMBL/GenBank/DDBJ databases">
        <authorList>
            <person name="Pope W.H."/>
            <person name="Pedulla M.L."/>
            <person name="Ford M.E."/>
            <person name="Peebles C.L."/>
            <person name="Hatfull G.H."/>
            <person name="Hendrix R.W."/>
        </authorList>
    </citation>
    <scope>NUCLEOTIDE SEQUENCE [LARGE SCALE GENOMIC DNA]</scope>
    <source>
        <strain evidence="1">G</strain>
    </source>
</reference>
<dbReference type="KEGG" id="vg:18563541"/>
<gene>
    <name evidence="1" type="primary">326</name>
    <name evidence="1" type="ORF">G_326</name>
</gene>
<evidence type="ECO:0000313" key="2">
    <source>
        <dbReference type="Proteomes" id="UP000009273"/>
    </source>
</evidence>
<sequence length="131" mass="15373">MEIRYNHLTFFDNVKATVDEKHYQSIQGIIDEIKMIVLLTGYNYHVMCSDGTHLTIHDTRDFCFSFKERKVYCEIAVNAITNNLENITVAYGDFGNREQFSTFDSSKFTEALERFKEFLYREEVAIGSRNN</sequence>
<accession>G3MA67</accession>
<evidence type="ECO:0000313" key="1">
    <source>
        <dbReference type="EMBL" id="AEO93585.1"/>
    </source>
</evidence>
<organism evidence="1 2">
    <name type="scientific">Bacillus phage G</name>
    <dbReference type="NCBI Taxonomy" id="2884420"/>
    <lineage>
        <taxon>Viruses</taxon>
        <taxon>Duplodnaviria</taxon>
        <taxon>Heunggongvirae</taxon>
        <taxon>Uroviricota</taxon>
        <taxon>Caudoviricetes</taxon>
        <taxon>Donellivirus</taxon>
        <taxon>Donellivirus gee</taxon>
    </lineage>
</organism>
<dbReference type="RefSeq" id="YP_009015629.1">
    <property type="nucleotide sequence ID" value="NC_023719.1"/>
</dbReference>